<dbReference type="Gene3D" id="3.40.50.150">
    <property type="entry name" value="Vaccinia Virus protein VP39"/>
    <property type="match status" value="1"/>
</dbReference>
<evidence type="ECO:0000313" key="3">
    <source>
        <dbReference type="Proteomes" id="UP000826709"/>
    </source>
</evidence>
<dbReference type="CDD" id="cd02440">
    <property type="entry name" value="AdoMet_MTases"/>
    <property type="match status" value="1"/>
</dbReference>
<dbReference type="InterPro" id="IPR050723">
    <property type="entry name" value="CFA/CMAS"/>
</dbReference>
<evidence type="ECO:0000313" key="2">
    <source>
        <dbReference type="EMBL" id="QYZ80367.1"/>
    </source>
</evidence>
<dbReference type="InterPro" id="IPR029063">
    <property type="entry name" value="SAM-dependent_MTases_sf"/>
</dbReference>
<proteinExistence type="predicted"/>
<evidence type="ECO:0000259" key="1">
    <source>
        <dbReference type="Pfam" id="PF13649"/>
    </source>
</evidence>
<dbReference type="PANTHER" id="PTHR43667:SF2">
    <property type="entry name" value="FATTY ACID C-METHYL TRANSFERASE"/>
    <property type="match status" value="1"/>
</dbReference>
<organism evidence="2 3">
    <name type="scientific">Methanofollis formosanus</name>
    <dbReference type="NCBI Taxonomy" id="299308"/>
    <lineage>
        <taxon>Archaea</taxon>
        <taxon>Methanobacteriati</taxon>
        <taxon>Methanobacteriota</taxon>
        <taxon>Stenosarchaea group</taxon>
        <taxon>Methanomicrobia</taxon>
        <taxon>Methanomicrobiales</taxon>
        <taxon>Methanomicrobiaceae</taxon>
        <taxon>Methanofollis</taxon>
    </lineage>
</organism>
<keyword evidence="2" id="KW-0489">Methyltransferase</keyword>
<protein>
    <submittedName>
        <fullName evidence="2">Class I SAM-dependent methyltransferase</fullName>
    </submittedName>
</protein>
<dbReference type="GO" id="GO:0008168">
    <property type="term" value="F:methyltransferase activity"/>
    <property type="evidence" value="ECO:0007669"/>
    <property type="project" value="UniProtKB-KW"/>
</dbReference>
<gene>
    <name evidence="2" type="ORF">E2N92_02615</name>
</gene>
<keyword evidence="3" id="KW-1185">Reference proteome</keyword>
<dbReference type="Proteomes" id="UP000826709">
    <property type="component" value="Chromosome"/>
</dbReference>
<feature type="domain" description="Methyltransferase" evidence="1">
    <location>
        <begin position="60"/>
        <end position="142"/>
    </location>
</feature>
<dbReference type="OrthoDB" id="57427at2157"/>
<dbReference type="PANTHER" id="PTHR43667">
    <property type="entry name" value="CYCLOPROPANE-FATTY-ACYL-PHOSPHOLIPID SYNTHASE"/>
    <property type="match status" value="1"/>
</dbReference>
<accession>A0A8G1A5B4</accession>
<dbReference type="GO" id="GO:0032259">
    <property type="term" value="P:methylation"/>
    <property type="evidence" value="ECO:0007669"/>
    <property type="project" value="UniProtKB-KW"/>
</dbReference>
<name>A0A8G1A5B4_9EURY</name>
<dbReference type="AlphaFoldDB" id="A0A8G1A5B4"/>
<dbReference type="EMBL" id="CP037968">
    <property type="protein sequence ID" value="QYZ80367.1"/>
    <property type="molecule type" value="Genomic_DNA"/>
</dbReference>
<reference evidence="2" key="2">
    <citation type="submission" date="2019-03" db="EMBL/GenBank/DDBJ databases">
        <authorList>
            <person name="Chen S.-C."/>
            <person name="Wu S.-Y."/>
            <person name="Lai M.-C."/>
        </authorList>
    </citation>
    <scope>NUCLEOTIDE SEQUENCE</scope>
    <source>
        <strain evidence="2">ML15</strain>
    </source>
</reference>
<dbReference type="InterPro" id="IPR041698">
    <property type="entry name" value="Methyltransf_25"/>
</dbReference>
<dbReference type="Pfam" id="PF13649">
    <property type="entry name" value="Methyltransf_25"/>
    <property type="match status" value="1"/>
</dbReference>
<reference evidence="2" key="1">
    <citation type="journal article" date="2005" name="Int. J. Syst. Evol. Microbiol.">
        <title>Methanofollis formosanus sp. nov., isolated from a fish pond.</title>
        <authorList>
            <person name="Wu S.Y."/>
            <person name="Chen S.C."/>
            <person name="Lai M.C."/>
        </authorList>
    </citation>
    <scope>NUCLEOTIDE SEQUENCE</scope>
    <source>
        <strain evidence="2">ML15</strain>
    </source>
</reference>
<dbReference type="SUPFAM" id="SSF53335">
    <property type="entry name" value="S-adenosyl-L-methionine-dependent methyltransferases"/>
    <property type="match status" value="1"/>
</dbReference>
<sequence length="267" mass="29923">MDDLPDYNELWRAAVEAQRGEERDPGARWDKKAGAFDRAAGTDGVPVEICMIGVRPNETVLDIGAGTGRLAVPLARRARYVTALDPSEQMLERLRRHMAKAGLSNYTTLKGRWEVAEVESHDVVVGANVLGFADLRAALARMDAAAGRAVYLFWHAGEWREPDEMALYRAIFEKGHGNYPDYLWVVHVLHEMGIYANVTIYGTERASVYSSVDEAAAEWSRLHDAPEGNEATVRAHFARVLVPLEGGGYVLRRKRRMAMIRWEKEEG</sequence>
<dbReference type="KEGG" id="mfk:E2N92_02615"/>
<keyword evidence="2" id="KW-0808">Transferase</keyword>